<feature type="non-terminal residue" evidence="2">
    <location>
        <position position="426"/>
    </location>
</feature>
<dbReference type="EMBL" id="BLKC01000097">
    <property type="protein sequence ID" value="GFF52566.1"/>
    <property type="molecule type" value="Genomic_DNA"/>
</dbReference>
<reference evidence="2 3" key="1">
    <citation type="submission" date="2020-01" db="EMBL/GenBank/DDBJ databases">
        <title>Draft genome sequence of Aspergillus udagawae IFM 46972.</title>
        <authorList>
            <person name="Takahashi H."/>
            <person name="Yaguchi T."/>
        </authorList>
    </citation>
    <scope>NUCLEOTIDE SEQUENCE [LARGE SCALE GENOMIC DNA]</scope>
    <source>
        <strain evidence="2 3">IFM 46972</strain>
    </source>
</reference>
<sequence length="426" mass="48607">LLLDVLLVCNSFYAFISFLEKYNKLLRRSGYFEVVVAGLYITFSRPSLVLLAADTSCFINRFIFSRHASVHSLSSWCKRVPKVCSMYPQTPSGFAGQMPYGQATPGRQGDELDEYYEALPPQWSGVETSPYLAMNQPNCTTAAAYPSAAILTPISLPDSSFVHARPSPVVSHRSQEYQYNLPETVPHHGLGITAPFPSNFPRTVTAGLGHAVDEYDFGHAEATLSPHPPPAKRVRRGSSKGASSSRETPVTILPHPEGLQRLEQERRQSHIDLHPHHRSRAPGRGRRDPQAEEEDAFVEGLREQNLAWKVIREMFREKFNKDASEARLQMRMLRRRKERLARWDENDIPLLIKARDHWEREKYHFIAQKMRDLGARRTYTSQQCEAQLKDMEAESRERADASLSQMTERSRTRKRVRANSDTGPYV</sequence>
<dbReference type="AlphaFoldDB" id="A0A8H3S7B7"/>
<proteinExistence type="predicted"/>
<accession>A0A8H3S7B7</accession>
<feature type="region of interest" description="Disordered" evidence="1">
    <location>
        <begin position="270"/>
        <end position="298"/>
    </location>
</feature>
<feature type="compositionally biased region" description="Basic and acidic residues" evidence="1">
    <location>
        <begin position="387"/>
        <end position="400"/>
    </location>
</feature>
<protein>
    <submittedName>
        <fullName evidence="2">Uncharacterized protein</fullName>
    </submittedName>
</protein>
<organism evidence="2 3">
    <name type="scientific">Aspergillus udagawae</name>
    <dbReference type="NCBI Taxonomy" id="91492"/>
    <lineage>
        <taxon>Eukaryota</taxon>
        <taxon>Fungi</taxon>
        <taxon>Dikarya</taxon>
        <taxon>Ascomycota</taxon>
        <taxon>Pezizomycotina</taxon>
        <taxon>Eurotiomycetes</taxon>
        <taxon>Eurotiomycetidae</taxon>
        <taxon>Eurotiales</taxon>
        <taxon>Aspergillaceae</taxon>
        <taxon>Aspergillus</taxon>
        <taxon>Aspergillus subgen. Fumigati</taxon>
    </lineage>
</organism>
<comment type="caution">
    <text evidence="2">The sequence shown here is derived from an EMBL/GenBank/DDBJ whole genome shotgun (WGS) entry which is preliminary data.</text>
</comment>
<feature type="region of interest" description="Disordered" evidence="1">
    <location>
        <begin position="220"/>
        <end position="257"/>
    </location>
</feature>
<dbReference type="Proteomes" id="UP000465221">
    <property type="component" value="Unassembled WGS sequence"/>
</dbReference>
<feature type="region of interest" description="Disordered" evidence="1">
    <location>
        <begin position="387"/>
        <end position="426"/>
    </location>
</feature>
<feature type="compositionally biased region" description="Basic residues" evidence="1">
    <location>
        <begin position="275"/>
        <end position="284"/>
    </location>
</feature>
<evidence type="ECO:0000256" key="1">
    <source>
        <dbReference type="SAM" id="MobiDB-lite"/>
    </source>
</evidence>
<evidence type="ECO:0000313" key="3">
    <source>
        <dbReference type="Proteomes" id="UP000465221"/>
    </source>
</evidence>
<gene>
    <name evidence="2" type="ORF">IFM46972_09567</name>
</gene>
<name>A0A8H3S7B7_9EURO</name>
<evidence type="ECO:0000313" key="2">
    <source>
        <dbReference type="EMBL" id="GFF52566.1"/>
    </source>
</evidence>